<dbReference type="Proteomes" id="UP000002058">
    <property type="component" value="Unassembled WGS sequence"/>
</dbReference>
<dbReference type="OrthoDB" id="1746739at2759"/>
<dbReference type="RefSeq" id="XP_002584496.1">
    <property type="nucleotide sequence ID" value="XM_002584450.1"/>
</dbReference>
<dbReference type="KEGG" id="ure:UREG_05185"/>
<comment type="subcellular location">
    <subcellularLocation>
        <location evidence="1">Nucleus</location>
    </subcellularLocation>
</comment>
<keyword evidence="9" id="KW-1185">Reference proteome</keyword>
<sequence length="145" mass="15600">MAVPYLQPMGYTGNLQSTPSSSTLPNVVATNNLVGNTSSTAAKLRDLTGERGIWFIFNDLSVRAPGEYRLKISIMDLGKALALGAAPEPGTQDESSPVIASIFTDVFRVYSAKTFPGMINTELSKCFVDQGVRIPVNYKNTAQHA</sequence>
<dbReference type="PANTHER" id="PTHR33572">
    <property type="entry name" value="SPORE DEVELOPMENT REGULATOR VOSA"/>
    <property type="match status" value="1"/>
</dbReference>
<dbReference type="InterPro" id="IPR021740">
    <property type="entry name" value="Velvet"/>
</dbReference>
<keyword evidence="3" id="KW-0805">Transcription regulation</keyword>
<dbReference type="HOGENOM" id="CLU_149542_0_0_1"/>
<comment type="similarity">
    <text evidence="6">Belongs to the velvet family. VelB subfamily.</text>
</comment>
<evidence type="ECO:0000313" key="9">
    <source>
        <dbReference type="Proteomes" id="UP000002058"/>
    </source>
</evidence>
<evidence type="ECO:0000256" key="3">
    <source>
        <dbReference type="ARBA" id="ARBA00023015"/>
    </source>
</evidence>
<proteinExistence type="inferred from homology"/>
<dbReference type="GeneID" id="8438158"/>
<dbReference type="InterPro" id="IPR037525">
    <property type="entry name" value="Velvet_dom"/>
</dbReference>
<evidence type="ECO:0000256" key="4">
    <source>
        <dbReference type="ARBA" id="ARBA00023163"/>
    </source>
</evidence>
<gene>
    <name evidence="8" type="ORF">UREG_05185</name>
</gene>
<feature type="domain" description="Velvet" evidence="7">
    <location>
        <begin position="1"/>
        <end position="137"/>
    </location>
</feature>
<reference evidence="9" key="1">
    <citation type="journal article" date="2009" name="Genome Res.">
        <title>Comparative genomic analyses of the human fungal pathogens Coccidioides and their relatives.</title>
        <authorList>
            <person name="Sharpton T.J."/>
            <person name="Stajich J.E."/>
            <person name="Rounsley S.D."/>
            <person name="Gardner M.J."/>
            <person name="Wortman J.R."/>
            <person name="Jordar V.S."/>
            <person name="Maiti R."/>
            <person name="Kodira C.D."/>
            <person name="Neafsey D.E."/>
            <person name="Zeng Q."/>
            <person name="Hung C.-Y."/>
            <person name="McMahan C."/>
            <person name="Muszewska A."/>
            <person name="Grynberg M."/>
            <person name="Mandel M.A."/>
            <person name="Kellner E.M."/>
            <person name="Barker B.M."/>
            <person name="Galgiani J.N."/>
            <person name="Orbach M.J."/>
            <person name="Kirkland T.N."/>
            <person name="Cole G.T."/>
            <person name="Henn M.R."/>
            <person name="Birren B.W."/>
            <person name="Taylor J.W."/>
        </authorList>
    </citation>
    <scope>NUCLEOTIDE SEQUENCE [LARGE SCALE GENOMIC DNA]</scope>
    <source>
        <strain evidence="9">UAMH 1704</strain>
    </source>
</reference>
<evidence type="ECO:0000313" key="8">
    <source>
        <dbReference type="EMBL" id="EEP80343.1"/>
    </source>
</evidence>
<dbReference type="PROSITE" id="PS51821">
    <property type="entry name" value="VELVET"/>
    <property type="match status" value="1"/>
</dbReference>
<evidence type="ECO:0000256" key="2">
    <source>
        <dbReference type="ARBA" id="ARBA00022969"/>
    </source>
</evidence>
<evidence type="ECO:0000259" key="7">
    <source>
        <dbReference type="PROSITE" id="PS51821"/>
    </source>
</evidence>
<evidence type="ECO:0000256" key="5">
    <source>
        <dbReference type="ARBA" id="ARBA00023242"/>
    </source>
</evidence>
<name>C4JRU6_UNCRE</name>
<keyword evidence="2" id="KW-0749">Sporulation</keyword>
<dbReference type="InParanoid" id="C4JRU6"/>
<accession>C4JRU6</accession>
<dbReference type="EMBL" id="CH476617">
    <property type="protein sequence ID" value="EEP80343.1"/>
    <property type="molecule type" value="Genomic_DNA"/>
</dbReference>
<dbReference type="Gene3D" id="2.60.40.3960">
    <property type="entry name" value="Velvet domain"/>
    <property type="match status" value="1"/>
</dbReference>
<dbReference type="InterPro" id="IPR038491">
    <property type="entry name" value="Velvet_dom_sf"/>
</dbReference>
<dbReference type="GO" id="GO:0030435">
    <property type="term" value="P:sporulation resulting in formation of a cellular spore"/>
    <property type="evidence" value="ECO:0007669"/>
    <property type="project" value="UniProtKB-KW"/>
</dbReference>
<evidence type="ECO:0000256" key="6">
    <source>
        <dbReference type="ARBA" id="ARBA00038045"/>
    </source>
</evidence>
<dbReference type="PANTHER" id="PTHR33572:SF3">
    <property type="entry name" value="VELVET COMPLEX SUBUNIT B"/>
    <property type="match status" value="1"/>
</dbReference>
<organism evidence="8 9">
    <name type="scientific">Uncinocarpus reesii (strain UAMH 1704)</name>
    <dbReference type="NCBI Taxonomy" id="336963"/>
    <lineage>
        <taxon>Eukaryota</taxon>
        <taxon>Fungi</taxon>
        <taxon>Dikarya</taxon>
        <taxon>Ascomycota</taxon>
        <taxon>Pezizomycotina</taxon>
        <taxon>Eurotiomycetes</taxon>
        <taxon>Eurotiomycetidae</taxon>
        <taxon>Onygenales</taxon>
        <taxon>Onygenaceae</taxon>
        <taxon>Uncinocarpus</taxon>
    </lineage>
</organism>
<dbReference type="VEuPathDB" id="FungiDB:UREG_05185"/>
<keyword evidence="5" id="KW-0539">Nucleus</keyword>
<dbReference type="Pfam" id="PF11754">
    <property type="entry name" value="Velvet"/>
    <property type="match status" value="1"/>
</dbReference>
<keyword evidence="4" id="KW-0804">Transcription</keyword>
<dbReference type="GO" id="GO:0005634">
    <property type="term" value="C:nucleus"/>
    <property type="evidence" value="ECO:0007669"/>
    <property type="project" value="UniProtKB-SubCell"/>
</dbReference>
<dbReference type="AlphaFoldDB" id="C4JRU6"/>
<protein>
    <recommendedName>
        <fullName evidence="7">Velvet domain-containing protein</fullName>
    </recommendedName>
</protein>
<dbReference type="OMA" id="PGMINTE"/>
<evidence type="ECO:0000256" key="1">
    <source>
        <dbReference type="ARBA" id="ARBA00004123"/>
    </source>
</evidence>